<dbReference type="EMBL" id="CP063849">
    <property type="protein sequence ID" value="QOY85177.1"/>
    <property type="molecule type" value="Genomic_DNA"/>
</dbReference>
<dbReference type="AlphaFoldDB" id="A0A7S7SGT3"/>
<keyword evidence="1" id="KW-0472">Membrane</keyword>
<proteinExistence type="predicted"/>
<keyword evidence="3" id="KW-1185">Reference proteome</keyword>
<organism evidence="2 3">
    <name type="scientific">Paludibaculum fermentans</name>
    <dbReference type="NCBI Taxonomy" id="1473598"/>
    <lineage>
        <taxon>Bacteria</taxon>
        <taxon>Pseudomonadati</taxon>
        <taxon>Acidobacteriota</taxon>
        <taxon>Terriglobia</taxon>
        <taxon>Bryobacterales</taxon>
        <taxon>Bryobacteraceae</taxon>
        <taxon>Paludibaculum</taxon>
    </lineage>
</organism>
<name>A0A7S7SGT3_PALFE</name>
<sequence>MLLPSAGSGQGLAPVVVGAGLIYAGVWMAVQPAGAWRLIQDFMEGIQRFSSALQGGHPWAVTSRGSAGNPPAATSLRLAGAVVALLGVVSLSGGLGQWA</sequence>
<protein>
    <submittedName>
        <fullName evidence="2">Uncharacterized protein</fullName>
    </submittedName>
</protein>
<gene>
    <name evidence="2" type="ORF">IRI77_20285</name>
</gene>
<accession>A0A7S7SGT3</accession>
<evidence type="ECO:0000256" key="1">
    <source>
        <dbReference type="SAM" id="Phobius"/>
    </source>
</evidence>
<evidence type="ECO:0000313" key="2">
    <source>
        <dbReference type="EMBL" id="QOY85177.1"/>
    </source>
</evidence>
<dbReference type="Proteomes" id="UP000593892">
    <property type="component" value="Chromosome"/>
</dbReference>
<feature type="transmembrane region" description="Helical" evidence="1">
    <location>
        <begin position="78"/>
        <end position="98"/>
    </location>
</feature>
<keyword evidence="1" id="KW-0812">Transmembrane</keyword>
<feature type="transmembrane region" description="Helical" evidence="1">
    <location>
        <begin position="12"/>
        <end position="30"/>
    </location>
</feature>
<reference evidence="2 3" key="1">
    <citation type="submission" date="2020-10" db="EMBL/GenBank/DDBJ databases">
        <title>Complete genome sequence of Paludibaculum fermentans P105T, a facultatively anaerobic acidobacterium capable of dissimilatory Fe(III) reduction.</title>
        <authorList>
            <person name="Dedysh S.N."/>
            <person name="Beletsky A.V."/>
            <person name="Kulichevskaya I.S."/>
            <person name="Mardanov A.V."/>
            <person name="Ravin N.V."/>
        </authorList>
    </citation>
    <scope>NUCLEOTIDE SEQUENCE [LARGE SCALE GENOMIC DNA]</scope>
    <source>
        <strain evidence="2 3">P105</strain>
    </source>
</reference>
<keyword evidence="1" id="KW-1133">Transmembrane helix</keyword>
<dbReference type="RefSeq" id="WP_194446847.1">
    <property type="nucleotide sequence ID" value="NZ_CP063849.1"/>
</dbReference>
<evidence type="ECO:0000313" key="3">
    <source>
        <dbReference type="Proteomes" id="UP000593892"/>
    </source>
</evidence>
<dbReference type="KEGG" id="pfer:IRI77_20285"/>